<comment type="caution">
    <text evidence="1">The sequence shown here is derived from an EMBL/GenBank/DDBJ whole genome shotgun (WGS) entry which is preliminary data.</text>
</comment>
<dbReference type="Proteomes" id="UP001291623">
    <property type="component" value="Unassembled WGS sequence"/>
</dbReference>
<sequence length="205" mass="24053">MEVTEDSRLIFMYLHDRIKEKELWYPVELPITTNDNKLLGKRKRSNNTPLNNSPPVAKMYCDAYEYSGSWDVIGLFDCGDVCILHLLTSNVRVVLADSTLYWCTHDHFYLYEFDTKKETWLRSPSLNKQFHTKEYDYDDESPQYPILLGMGNEKFVLVVPIHPGYSKMALKIVDKRENSLVVSMNRLRHLYCHDDEFVPDDGKAM</sequence>
<name>A0AAE1RU12_9SOLA</name>
<reference evidence="1" key="1">
    <citation type="submission" date="2023-12" db="EMBL/GenBank/DDBJ databases">
        <title>Genome assembly of Anisodus tanguticus.</title>
        <authorList>
            <person name="Wang Y.-J."/>
        </authorList>
    </citation>
    <scope>NUCLEOTIDE SEQUENCE</scope>
    <source>
        <strain evidence="1">KB-2021</strain>
        <tissue evidence="1">Leaf</tissue>
    </source>
</reference>
<proteinExistence type="predicted"/>
<accession>A0AAE1RU12</accession>
<dbReference type="EMBL" id="JAVYJV010000012">
    <property type="protein sequence ID" value="KAK4357006.1"/>
    <property type="molecule type" value="Genomic_DNA"/>
</dbReference>
<gene>
    <name evidence="1" type="ORF">RND71_022616</name>
</gene>
<protein>
    <submittedName>
        <fullName evidence="1">Uncharacterized protein</fullName>
    </submittedName>
</protein>
<keyword evidence="2" id="KW-1185">Reference proteome</keyword>
<evidence type="ECO:0000313" key="2">
    <source>
        <dbReference type="Proteomes" id="UP001291623"/>
    </source>
</evidence>
<dbReference type="AlphaFoldDB" id="A0AAE1RU12"/>
<organism evidence="1 2">
    <name type="scientific">Anisodus tanguticus</name>
    <dbReference type="NCBI Taxonomy" id="243964"/>
    <lineage>
        <taxon>Eukaryota</taxon>
        <taxon>Viridiplantae</taxon>
        <taxon>Streptophyta</taxon>
        <taxon>Embryophyta</taxon>
        <taxon>Tracheophyta</taxon>
        <taxon>Spermatophyta</taxon>
        <taxon>Magnoliopsida</taxon>
        <taxon>eudicotyledons</taxon>
        <taxon>Gunneridae</taxon>
        <taxon>Pentapetalae</taxon>
        <taxon>asterids</taxon>
        <taxon>lamiids</taxon>
        <taxon>Solanales</taxon>
        <taxon>Solanaceae</taxon>
        <taxon>Solanoideae</taxon>
        <taxon>Hyoscyameae</taxon>
        <taxon>Anisodus</taxon>
    </lineage>
</organism>
<evidence type="ECO:0000313" key="1">
    <source>
        <dbReference type="EMBL" id="KAK4357006.1"/>
    </source>
</evidence>